<feature type="compositionally biased region" description="Basic residues" evidence="1">
    <location>
        <begin position="37"/>
        <end position="47"/>
    </location>
</feature>
<sequence length="47" mass="5424">MIDLEQHRLVGLHDQRPVAHGPDYPDSADISAPLLIARRRRRRAPRT</sequence>
<gene>
    <name evidence="2" type="ORF">I553_4500</name>
</gene>
<proteinExistence type="predicted"/>
<evidence type="ECO:0000313" key="2">
    <source>
        <dbReference type="EMBL" id="EUA30243.1"/>
    </source>
</evidence>
<protein>
    <submittedName>
        <fullName evidence="2">Uncharacterized protein</fullName>
    </submittedName>
</protein>
<name>X8AGU1_MYCXE</name>
<organism evidence="2">
    <name type="scientific">Mycobacterium xenopi 4042</name>
    <dbReference type="NCBI Taxonomy" id="1299334"/>
    <lineage>
        <taxon>Bacteria</taxon>
        <taxon>Bacillati</taxon>
        <taxon>Actinomycetota</taxon>
        <taxon>Actinomycetes</taxon>
        <taxon>Mycobacteriales</taxon>
        <taxon>Mycobacteriaceae</taxon>
        <taxon>Mycobacterium</taxon>
    </lineage>
</organism>
<accession>X8AGU1</accession>
<feature type="compositionally biased region" description="Basic and acidic residues" evidence="1">
    <location>
        <begin position="1"/>
        <end position="17"/>
    </location>
</feature>
<reference evidence="2" key="1">
    <citation type="submission" date="2014-01" db="EMBL/GenBank/DDBJ databases">
        <authorList>
            <person name="Brown-Elliot B."/>
            <person name="Wallace R."/>
            <person name="Lenaerts A."/>
            <person name="Ordway D."/>
            <person name="DeGroote M.A."/>
            <person name="Parker T."/>
            <person name="Sizemore C."/>
            <person name="Tallon L.J."/>
            <person name="Sadzewicz L.K."/>
            <person name="Sengamalay N."/>
            <person name="Fraser C.M."/>
            <person name="Hine E."/>
            <person name="Shefchek K.A."/>
            <person name="Das S.P."/>
            <person name="Tettelin H."/>
        </authorList>
    </citation>
    <scope>NUCLEOTIDE SEQUENCE [LARGE SCALE GENOMIC DNA]</scope>
    <source>
        <strain evidence="2">4042</strain>
    </source>
</reference>
<feature type="region of interest" description="Disordered" evidence="1">
    <location>
        <begin position="1"/>
        <end position="47"/>
    </location>
</feature>
<dbReference type="EMBL" id="JAOB01000060">
    <property type="protein sequence ID" value="EUA30243.1"/>
    <property type="molecule type" value="Genomic_DNA"/>
</dbReference>
<evidence type="ECO:0000256" key="1">
    <source>
        <dbReference type="SAM" id="MobiDB-lite"/>
    </source>
</evidence>
<comment type="caution">
    <text evidence="2">The sequence shown here is derived from an EMBL/GenBank/DDBJ whole genome shotgun (WGS) entry which is preliminary data.</text>
</comment>
<dbReference type="AlphaFoldDB" id="X8AGU1"/>